<dbReference type="Gene3D" id="1.20.5.1700">
    <property type="match status" value="1"/>
</dbReference>
<reference evidence="4" key="1">
    <citation type="submission" date="2025-08" db="UniProtKB">
        <authorList>
            <consortium name="RefSeq"/>
        </authorList>
    </citation>
    <scope>IDENTIFICATION</scope>
</reference>
<feature type="transmembrane region" description="Helical" evidence="2">
    <location>
        <begin position="155"/>
        <end position="173"/>
    </location>
</feature>
<dbReference type="PANTHER" id="PTHR15190">
    <property type="entry name" value="BONE MARROW STROMAL ANTIGEN 2"/>
    <property type="match status" value="1"/>
</dbReference>
<accession>A0A2U3W910</accession>
<dbReference type="GO" id="GO:0045087">
    <property type="term" value="P:innate immune response"/>
    <property type="evidence" value="ECO:0007669"/>
    <property type="project" value="TreeGrafter"/>
</dbReference>
<dbReference type="AlphaFoldDB" id="A0A2U3W910"/>
<dbReference type="Pfam" id="PF16716">
    <property type="entry name" value="BST2"/>
    <property type="match status" value="1"/>
</dbReference>
<keyword evidence="2" id="KW-0812">Transmembrane</keyword>
<dbReference type="PANTHER" id="PTHR15190:SF1">
    <property type="entry name" value="BONE MARROW STROMAL ANTIGEN 2"/>
    <property type="match status" value="1"/>
</dbReference>
<evidence type="ECO:0000313" key="3">
    <source>
        <dbReference type="Proteomes" id="UP000245340"/>
    </source>
</evidence>
<dbReference type="KEGG" id="oro:101371402"/>
<dbReference type="InterPro" id="IPR024886">
    <property type="entry name" value="BST2"/>
</dbReference>
<dbReference type="GO" id="GO:0005794">
    <property type="term" value="C:Golgi apparatus"/>
    <property type="evidence" value="ECO:0007669"/>
    <property type="project" value="TreeGrafter"/>
</dbReference>
<dbReference type="GO" id="GO:0009986">
    <property type="term" value="C:cell surface"/>
    <property type="evidence" value="ECO:0007669"/>
    <property type="project" value="TreeGrafter"/>
</dbReference>
<proteinExistence type="predicted"/>
<keyword evidence="3" id="KW-1185">Reference proteome</keyword>
<dbReference type="InParanoid" id="A0A2U3W910"/>
<dbReference type="GO" id="GO:0051607">
    <property type="term" value="P:defense response to virus"/>
    <property type="evidence" value="ECO:0007669"/>
    <property type="project" value="InterPro"/>
</dbReference>
<dbReference type="RefSeq" id="XP_004404771.1">
    <property type="nucleotide sequence ID" value="XM_004404714.1"/>
</dbReference>
<keyword evidence="2" id="KW-1133">Transmembrane helix</keyword>
<evidence type="ECO:0000313" key="4">
    <source>
        <dbReference type="RefSeq" id="XP_004404771.1"/>
    </source>
</evidence>
<organism evidence="3 4">
    <name type="scientific">Odobenus rosmarus divergens</name>
    <name type="common">Pacific walrus</name>
    <dbReference type="NCBI Taxonomy" id="9708"/>
    <lineage>
        <taxon>Eukaryota</taxon>
        <taxon>Metazoa</taxon>
        <taxon>Chordata</taxon>
        <taxon>Craniata</taxon>
        <taxon>Vertebrata</taxon>
        <taxon>Euteleostomi</taxon>
        <taxon>Mammalia</taxon>
        <taxon>Eutheria</taxon>
        <taxon>Laurasiatheria</taxon>
        <taxon>Carnivora</taxon>
        <taxon>Caniformia</taxon>
        <taxon>Pinnipedia</taxon>
        <taxon>Odobenidae</taxon>
        <taxon>Odobenus</taxon>
    </lineage>
</organism>
<name>A0A2U3W910_ODORO</name>
<evidence type="ECO:0000256" key="2">
    <source>
        <dbReference type="SAM" id="Phobius"/>
    </source>
</evidence>
<dbReference type="Proteomes" id="UP000245340">
    <property type="component" value="Unplaced"/>
</dbReference>
<gene>
    <name evidence="4" type="primary">BST2</name>
</gene>
<protein>
    <submittedName>
        <fullName evidence="4">Bone marrow stromal antigen 2</fullName>
    </submittedName>
</protein>
<keyword evidence="1" id="KW-0175">Coiled coil</keyword>
<feature type="coiled-coil region" evidence="1">
    <location>
        <begin position="103"/>
        <end position="144"/>
    </location>
</feature>
<feature type="transmembrane region" description="Helical" evidence="2">
    <location>
        <begin position="20"/>
        <end position="40"/>
    </location>
</feature>
<keyword evidence="2" id="KW-0472">Membrane</keyword>
<evidence type="ECO:0000256" key="1">
    <source>
        <dbReference type="SAM" id="Coils"/>
    </source>
</evidence>
<dbReference type="FunCoup" id="A0A2U3W910">
    <property type="interactions" value="1"/>
</dbReference>
<dbReference type="STRING" id="9708.A0A2U3W910"/>
<dbReference type="GO" id="GO:0008191">
    <property type="term" value="F:metalloendopeptidase inhibitor activity"/>
    <property type="evidence" value="ECO:0007669"/>
    <property type="project" value="TreeGrafter"/>
</dbReference>
<sequence>MADKSESMLGCRRLGRRGWLGVLVIPLVVAAFVCLIVFAVRANSTACNDGLLAEQECPNVTCLLELQLNQTRQDLLRTMDQAATCHQTVMNLSASLEMEKAQGLEQLIQKEELQGEIEKLKQKLQEALEEAERLRQEKEASSKEGETSFGSSLQALSPLMVPVYLLLGLIALLA</sequence>